<dbReference type="SUPFAM" id="SSF53448">
    <property type="entry name" value="Nucleotide-diphospho-sugar transferases"/>
    <property type="match status" value="1"/>
</dbReference>
<dbReference type="RefSeq" id="XP_065656198.1">
    <property type="nucleotide sequence ID" value="XM_065800126.1"/>
</dbReference>
<name>A0ABM4C3R1_HYDVU</name>
<dbReference type="InterPro" id="IPR042465">
    <property type="entry name" value="XXLT1"/>
</dbReference>
<keyword evidence="1" id="KW-0812">Transmembrane</keyword>
<evidence type="ECO:0000313" key="3">
    <source>
        <dbReference type="RefSeq" id="XP_065656198.1"/>
    </source>
</evidence>
<dbReference type="Pfam" id="PF01501">
    <property type="entry name" value="Glyco_transf_8"/>
    <property type="match status" value="1"/>
</dbReference>
<evidence type="ECO:0000313" key="4">
    <source>
        <dbReference type="RefSeq" id="XP_065675433.1"/>
    </source>
</evidence>
<dbReference type="PANTHER" id="PTHR46612">
    <property type="entry name" value="XYLOSIDE XYLOSYLTRANSFERASE 1"/>
    <property type="match status" value="1"/>
</dbReference>
<dbReference type="PANTHER" id="PTHR46612:SF1">
    <property type="entry name" value="XYLOSIDE XYLOSYLTRANSFERASE 1"/>
    <property type="match status" value="1"/>
</dbReference>
<dbReference type="InterPro" id="IPR029044">
    <property type="entry name" value="Nucleotide-diphossugar_trans"/>
</dbReference>
<keyword evidence="1" id="KW-0472">Membrane</keyword>
<accession>A0ABM4C3R1</accession>
<dbReference type="Proteomes" id="UP001652625">
    <property type="component" value="Chromosome 06"/>
</dbReference>
<keyword evidence="2" id="KW-1185">Reference proteome</keyword>
<dbReference type="Gene3D" id="3.90.550.10">
    <property type="entry name" value="Spore Coat Polysaccharide Biosynthesis Protein SpsA, Chain A"/>
    <property type="match status" value="1"/>
</dbReference>
<evidence type="ECO:0000313" key="2">
    <source>
        <dbReference type="Proteomes" id="UP001652625"/>
    </source>
</evidence>
<keyword evidence="1" id="KW-1133">Transmembrane helix</keyword>
<protein>
    <submittedName>
        <fullName evidence="3 4">Xyloside xylosyltransferase 1</fullName>
    </submittedName>
</protein>
<feature type="transmembrane region" description="Helical" evidence="1">
    <location>
        <begin position="6"/>
        <end position="29"/>
    </location>
</feature>
<evidence type="ECO:0000256" key="1">
    <source>
        <dbReference type="SAM" id="Phobius"/>
    </source>
</evidence>
<gene>
    <name evidence="3" type="primary">LOC100205303</name>
    <name evidence="4" type="synonym">LOC136091651</name>
</gene>
<proteinExistence type="predicted"/>
<dbReference type="InterPro" id="IPR002495">
    <property type="entry name" value="Glyco_trans_8"/>
</dbReference>
<organism evidence="2 3">
    <name type="scientific">Hydra vulgaris</name>
    <name type="common">Hydra</name>
    <name type="synonym">Hydra attenuata</name>
    <dbReference type="NCBI Taxonomy" id="6087"/>
    <lineage>
        <taxon>Eukaryota</taxon>
        <taxon>Metazoa</taxon>
        <taxon>Cnidaria</taxon>
        <taxon>Hydrozoa</taxon>
        <taxon>Hydroidolina</taxon>
        <taxon>Anthoathecata</taxon>
        <taxon>Aplanulata</taxon>
        <taxon>Hydridae</taxon>
        <taxon>Hydra</taxon>
    </lineage>
</organism>
<dbReference type="Proteomes" id="UP001652625">
    <property type="component" value="Chromosome 15"/>
</dbReference>
<dbReference type="GeneID" id="100205303"/>
<sequence length="369" mass="43215">MKSMKIIQPILVALVLYIVIILCIIFKMFGNEPDSTLKLQDLTIGSSKFIDKKFQHAKTLINFGLSKDIFKEKINILIQFVNATNNIRLQRHFYNLLESIISKSDTEFIIFITGDANDWMLAKSIIISIYKKIKQHFRLHPIMQYLDINAVTKELSKIILVMQDLFSSPAGSYYSKSLFFIPLALHRINSLRNVTHLIMIDVDIELRTDIRHLYNIFLQMGPEQLFGLAREQQPTYRHITSAYRKRHKKTAVGNPPPFGLTGFNSGVKLVNLTSLRHSKLYNSYLDYPVKLKHLADKFSFRGHLGDQDFFTLLSFLHKDMFYELPCQWNRQLCEWWRSIYPLVFDQYFNCTPPFFAVHGNCDTKIESYY</sequence>
<dbReference type="RefSeq" id="XP_065675433.1">
    <property type="nucleotide sequence ID" value="XM_065819361.1"/>
</dbReference>
<reference evidence="3 4" key="1">
    <citation type="submission" date="2025-05" db="UniProtKB">
        <authorList>
            <consortium name="RefSeq"/>
        </authorList>
    </citation>
    <scope>IDENTIFICATION</scope>
</reference>